<keyword evidence="3" id="KW-1185">Reference proteome</keyword>
<evidence type="ECO:0000313" key="3">
    <source>
        <dbReference type="Proteomes" id="UP001629113"/>
    </source>
</evidence>
<evidence type="ECO:0000256" key="1">
    <source>
        <dbReference type="SAM" id="MobiDB-lite"/>
    </source>
</evidence>
<sequence length="133" mass="14742">MAKTPQDVADLLDIPVDPFKAKLPEGGYATALTDHWGDISVGTLDPEDWNTPASATTPDEGATKQMRADIRAAYEKIKGLAKRYHERVNITQISDLRLDGKQSVYAVFDAVFRGKMEDYMTQLESSPVHTLSE</sequence>
<proteinExistence type="predicted"/>
<protein>
    <submittedName>
        <fullName evidence="2">Uncharacterized protein</fullName>
    </submittedName>
</protein>
<dbReference type="EMBL" id="JBFCZG010000003">
    <property type="protein sequence ID" value="KAL3424722.1"/>
    <property type="molecule type" value="Genomic_DNA"/>
</dbReference>
<evidence type="ECO:0000313" key="2">
    <source>
        <dbReference type="EMBL" id="KAL3424722.1"/>
    </source>
</evidence>
<gene>
    <name evidence="2" type="ORF">PVAG01_04003</name>
</gene>
<organism evidence="2 3">
    <name type="scientific">Phlyctema vagabunda</name>
    <dbReference type="NCBI Taxonomy" id="108571"/>
    <lineage>
        <taxon>Eukaryota</taxon>
        <taxon>Fungi</taxon>
        <taxon>Dikarya</taxon>
        <taxon>Ascomycota</taxon>
        <taxon>Pezizomycotina</taxon>
        <taxon>Leotiomycetes</taxon>
        <taxon>Helotiales</taxon>
        <taxon>Dermateaceae</taxon>
        <taxon>Phlyctema</taxon>
    </lineage>
</organism>
<comment type="caution">
    <text evidence="2">The sequence shown here is derived from an EMBL/GenBank/DDBJ whole genome shotgun (WGS) entry which is preliminary data.</text>
</comment>
<name>A0ABR4PN01_9HELO</name>
<reference evidence="2 3" key="1">
    <citation type="submission" date="2024-06" db="EMBL/GenBank/DDBJ databases">
        <title>Complete genome of Phlyctema vagabunda strain 19-DSS-EL-015.</title>
        <authorList>
            <person name="Fiorenzani C."/>
        </authorList>
    </citation>
    <scope>NUCLEOTIDE SEQUENCE [LARGE SCALE GENOMIC DNA]</scope>
    <source>
        <strain evidence="2 3">19-DSS-EL-015</strain>
    </source>
</reference>
<feature type="region of interest" description="Disordered" evidence="1">
    <location>
        <begin position="44"/>
        <end position="65"/>
    </location>
</feature>
<accession>A0ABR4PN01</accession>
<dbReference type="Proteomes" id="UP001629113">
    <property type="component" value="Unassembled WGS sequence"/>
</dbReference>